<dbReference type="PANTHER" id="PTHR11693:SF22">
    <property type="entry name" value="ATP SYNTHASE SUBUNIT GAMMA, MITOCHONDRIAL"/>
    <property type="match status" value="1"/>
</dbReference>
<protein>
    <recommendedName>
        <fullName evidence="10">ATP synthase gamma chain</fullName>
    </recommendedName>
    <alternativeName>
        <fullName evidence="10">ATP synthase F1 sector gamma subunit</fullName>
    </alternativeName>
    <alternativeName>
        <fullName evidence="10">F-ATPase gamma subunit</fullName>
    </alternativeName>
</protein>
<keyword evidence="5 10" id="KW-0375">Hydrogen ion transport</keyword>
<dbReference type="GO" id="GO:0005886">
    <property type="term" value="C:plasma membrane"/>
    <property type="evidence" value="ECO:0007669"/>
    <property type="project" value="UniProtKB-SubCell"/>
</dbReference>
<dbReference type="Gene3D" id="1.10.287.80">
    <property type="entry name" value="ATP synthase, gamma subunit, helix hairpin domain"/>
    <property type="match status" value="1"/>
</dbReference>
<dbReference type="PRINTS" id="PR00126">
    <property type="entry name" value="ATPASEGAMMA"/>
</dbReference>
<evidence type="ECO:0000256" key="3">
    <source>
        <dbReference type="ARBA" id="ARBA00007681"/>
    </source>
</evidence>
<comment type="similarity">
    <text evidence="3 10">Belongs to the ATPase gamma chain family.</text>
</comment>
<evidence type="ECO:0000256" key="6">
    <source>
        <dbReference type="ARBA" id="ARBA00023065"/>
    </source>
</evidence>
<keyword evidence="7 10" id="KW-0472">Membrane</keyword>
<dbReference type="CDD" id="cd12151">
    <property type="entry name" value="F1-ATPase_gamma"/>
    <property type="match status" value="1"/>
</dbReference>
<evidence type="ECO:0000256" key="9">
    <source>
        <dbReference type="ARBA" id="ARBA00023310"/>
    </source>
</evidence>
<accession>A0AAE3HIM6</accession>
<reference evidence="11" key="1">
    <citation type="submission" date="2022-07" db="EMBL/GenBank/DDBJ databases">
        <title>Enhanced cultured diversity of the mouse gut microbiota enables custom-made synthetic communities.</title>
        <authorList>
            <person name="Afrizal A."/>
        </authorList>
    </citation>
    <scope>NUCLEOTIDE SEQUENCE</scope>
    <source>
        <strain evidence="11">DSM 28593</strain>
    </source>
</reference>
<dbReference type="SUPFAM" id="SSF52943">
    <property type="entry name" value="ATP synthase (F1-ATPase), gamma subunit"/>
    <property type="match status" value="1"/>
</dbReference>
<organism evidence="11 12">
    <name type="scientific">Irregularibacter muris</name>
    <dbReference type="NCBI Taxonomy" id="1796619"/>
    <lineage>
        <taxon>Bacteria</taxon>
        <taxon>Bacillati</taxon>
        <taxon>Bacillota</taxon>
        <taxon>Clostridia</taxon>
        <taxon>Eubacteriales</taxon>
        <taxon>Eubacteriaceae</taxon>
        <taxon>Irregularibacter</taxon>
    </lineage>
</organism>
<evidence type="ECO:0000256" key="2">
    <source>
        <dbReference type="ARBA" id="ARBA00004170"/>
    </source>
</evidence>
<evidence type="ECO:0000256" key="7">
    <source>
        <dbReference type="ARBA" id="ARBA00023136"/>
    </source>
</evidence>
<gene>
    <name evidence="10 11" type="primary">atpG</name>
    <name evidence="11" type="ORF">NSA47_14640</name>
</gene>
<dbReference type="InterPro" id="IPR023632">
    <property type="entry name" value="ATP_synth_F1_gsu_CS"/>
</dbReference>
<dbReference type="RefSeq" id="WP_257533328.1">
    <property type="nucleotide sequence ID" value="NZ_JANKAS010000022.1"/>
</dbReference>
<comment type="caution">
    <text evidence="11">The sequence shown here is derived from an EMBL/GenBank/DDBJ whole genome shotgun (WGS) entry which is preliminary data.</text>
</comment>
<keyword evidence="4 10" id="KW-0813">Transport</keyword>
<keyword evidence="10" id="KW-1003">Cell membrane</keyword>
<keyword evidence="6 10" id="KW-0406">Ion transport</keyword>
<dbReference type="GO" id="GO:0005524">
    <property type="term" value="F:ATP binding"/>
    <property type="evidence" value="ECO:0007669"/>
    <property type="project" value="UniProtKB-UniRule"/>
</dbReference>
<keyword evidence="8 10" id="KW-0139">CF(1)</keyword>
<comment type="function">
    <text evidence="1 10">Produces ATP from ADP in the presence of a proton gradient across the membrane. The gamma chain is believed to be important in regulating ATPase activity and the flow of protons through the CF(0) complex.</text>
</comment>
<dbReference type="Proteomes" id="UP001205748">
    <property type="component" value="Unassembled WGS sequence"/>
</dbReference>
<comment type="subunit">
    <text evidence="10">F-type ATPases have 2 components, CF(1) - the catalytic core - and CF(0) - the membrane proton channel. CF(1) has five subunits: alpha(3), beta(3), gamma(1), delta(1), epsilon(1). CF(0) has three main subunits: a, b and c.</text>
</comment>
<keyword evidence="9 10" id="KW-0066">ATP synthesis</keyword>
<evidence type="ECO:0000313" key="12">
    <source>
        <dbReference type="Proteomes" id="UP001205748"/>
    </source>
</evidence>
<dbReference type="Pfam" id="PF00231">
    <property type="entry name" value="ATP-synt"/>
    <property type="match status" value="1"/>
</dbReference>
<evidence type="ECO:0000256" key="8">
    <source>
        <dbReference type="ARBA" id="ARBA00023196"/>
    </source>
</evidence>
<sequence>MAQNMRDIKRRIRSINSTKQITKAMELVAASKLRRAREKAELGRPYFEKMIDTIQEIVKGSPGMRNPYMEARDVKNRAFIIITGDRGLAGGYNSNVIKLGVETIGNKDNASILAIGSTGRDYFKRRDYNIMGEYLGISESPSFSDAKEIGRTVMNLFKDGVIDEAYLIYTKFVSTISQQPQSLKLLPLSPENFQGEQEEKQEGAKMFMDYEPSAEGVLARLIPNYVQNTLYGAMLESSASELGARRMAMESATENANEMIDDLTLSYNRARQGAITQEISEIVGGAEALK</sequence>
<dbReference type="EMBL" id="JANKAS010000022">
    <property type="protein sequence ID" value="MCR1900202.1"/>
    <property type="molecule type" value="Genomic_DNA"/>
</dbReference>
<dbReference type="PANTHER" id="PTHR11693">
    <property type="entry name" value="ATP SYNTHASE GAMMA CHAIN"/>
    <property type="match status" value="1"/>
</dbReference>
<dbReference type="NCBIfam" id="TIGR01146">
    <property type="entry name" value="ATPsyn_F1gamma"/>
    <property type="match status" value="1"/>
</dbReference>
<dbReference type="GO" id="GO:0042777">
    <property type="term" value="P:proton motive force-driven plasma membrane ATP synthesis"/>
    <property type="evidence" value="ECO:0007669"/>
    <property type="project" value="UniProtKB-UniRule"/>
</dbReference>
<evidence type="ECO:0000256" key="5">
    <source>
        <dbReference type="ARBA" id="ARBA00022781"/>
    </source>
</evidence>
<dbReference type="GO" id="GO:0046933">
    <property type="term" value="F:proton-transporting ATP synthase activity, rotational mechanism"/>
    <property type="evidence" value="ECO:0007669"/>
    <property type="project" value="UniProtKB-UniRule"/>
</dbReference>
<dbReference type="HAMAP" id="MF_00815">
    <property type="entry name" value="ATP_synth_gamma_bact"/>
    <property type="match status" value="1"/>
</dbReference>
<evidence type="ECO:0000256" key="4">
    <source>
        <dbReference type="ARBA" id="ARBA00022448"/>
    </source>
</evidence>
<keyword evidence="12" id="KW-1185">Reference proteome</keyword>
<name>A0AAE3HIM6_9FIRM</name>
<comment type="subcellular location">
    <subcellularLocation>
        <location evidence="10">Cell membrane</location>
        <topology evidence="10">Peripheral membrane protein</topology>
    </subcellularLocation>
    <subcellularLocation>
        <location evidence="2">Membrane</location>
        <topology evidence="2">Peripheral membrane protein</topology>
    </subcellularLocation>
</comment>
<evidence type="ECO:0000256" key="10">
    <source>
        <dbReference type="HAMAP-Rule" id="MF_00815"/>
    </source>
</evidence>
<dbReference type="Gene3D" id="3.40.1380.10">
    <property type="match status" value="1"/>
</dbReference>
<dbReference type="GO" id="GO:0045259">
    <property type="term" value="C:proton-transporting ATP synthase complex"/>
    <property type="evidence" value="ECO:0007669"/>
    <property type="project" value="UniProtKB-KW"/>
</dbReference>
<dbReference type="PROSITE" id="PS00153">
    <property type="entry name" value="ATPASE_GAMMA"/>
    <property type="match status" value="1"/>
</dbReference>
<evidence type="ECO:0000313" key="11">
    <source>
        <dbReference type="EMBL" id="MCR1900202.1"/>
    </source>
</evidence>
<evidence type="ECO:0000256" key="1">
    <source>
        <dbReference type="ARBA" id="ARBA00003456"/>
    </source>
</evidence>
<dbReference type="InterPro" id="IPR035968">
    <property type="entry name" value="ATP_synth_F1_ATPase_gsu"/>
</dbReference>
<dbReference type="AlphaFoldDB" id="A0AAE3HIM6"/>
<dbReference type="InterPro" id="IPR000131">
    <property type="entry name" value="ATP_synth_F1_gsu"/>
</dbReference>
<proteinExistence type="inferred from homology"/>